<dbReference type="Proteomes" id="UP001186974">
    <property type="component" value="Unassembled WGS sequence"/>
</dbReference>
<reference evidence="1" key="1">
    <citation type="submission" date="2024-09" db="EMBL/GenBank/DDBJ databases">
        <title>Black Yeasts Isolated from many extreme environments.</title>
        <authorList>
            <person name="Coleine C."/>
            <person name="Stajich J.E."/>
            <person name="Selbmann L."/>
        </authorList>
    </citation>
    <scope>NUCLEOTIDE SEQUENCE</scope>
    <source>
        <strain evidence="1">CCFEE 5737</strain>
    </source>
</reference>
<sequence length="504" mass="55252">MDDSKHDIPVPSSEESTTKDPTDLDNGALSSEEKPVISKATNEQSLQLTLQPLADRALAFLSTASNETLGACLVGLGATTYLILGRVGLVLIGVVGGVVLHATWDGRIRGVEDAEAQVAEEKRRKEVGLDVAQRALNWRSQAKEIGDKSEEDLHVGMLEGQELSFSDFRPETQAALNELTDAVIRDYVKWWYSPILPSDMVFPATCRRTFVKFLLSISNHLSRKRPADVFLDFLTNSSSIVVVFLNELATAMNASPTSAAADAIETYLDLKPDSSLANVLDAQNQERKLDMVAKDMLKHYLDAKVYTCDPTRIFLREVLAKLVLEYTITLCSKADWLNGWIVFLLEEGQPEISQVIDAGVESQTGNALEVAKQRSLQKAADAKDVRDAASKEDDADHKRTVSRAQEAMEDAMLEAQRLTQLMAEEDERRKRDEQSAATSWSAEPYSETTFVAGPHPPSEEKSTTTPLATSVSTSHLSEDTSDGHTQGIATPSSSQSDAYVGSER</sequence>
<accession>A0ACC3DBH0</accession>
<keyword evidence="2" id="KW-1185">Reference proteome</keyword>
<dbReference type="EMBL" id="JAWDJW010006419">
    <property type="protein sequence ID" value="KAK3064817.1"/>
    <property type="molecule type" value="Genomic_DNA"/>
</dbReference>
<organism evidence="1 2">
    <name type="scientific">Coniosporium uncinatum</name>
    <dbReference type="NCBI Taxonomy" id="93489"/>
    <lineage>
        <taxon>Eukaryota</taxon>
        <taxon>Fungi</taxon>
        <taxon>Dikarya</taxon>
        <taxon>Ascomycota</taxon>
        <taxon>Pezizomycotina</taxon>
        <taxon>Dothideomycetes</taxon>
        <taxon>Dothideomycetes incertae sedis</taxon>
        <taxon>Coniosporium</taxon>
    </lineage>
</organism>
<feature type="non-terminal residue" evidence="1">
    <location>
        <position position="504"/>
    </location>
</feature>
<evidence type="ECO:0000313" key="1">
    <source>
        <dbReference type="EMBL" id="KAK3064817.1"/>
    </source>
</evidence>
<protein>
    <submittedName>
        <fullName evidence="1">Uncharacterized protein</fullName>
    </submittedName>
</protein>
<evidence type="ECO:0000313" key="2">
    <source>
        <dbReference type="Proteomes" id="UP001186974"/>
    </source>
</evidence>
<comment type="caution">
    <text evidence="1">The sequence shown here is derived from an EMBL/GenBank/DDBJ whole genome shotgun (WGS) entry which is preliminary data.</text>
</comment>
<proteinExistence type="predicted"/>
<gene>
    <name evidence="1" type="ORF">LTS18_003627</name>
</gene>
<name>A0ACC3DBH0_9PEZI</name>